<keyword evidence="1" id="KW-0812">Transmembrane</keyword>
<dbReference type="InterPro" id="IPR007359">
    <property type="entry name" value="SigmaE_reg_RseC_MucC"/>
</dbReference>
<protein>
    <recommendedName>
        <fullName evidence="3">Sigma factor RpoE regulatory protein RseC</fullName>
    </recommendedName>
</protein>
<keyword evidence="1" id="KW-1133">Transmembrane helix</keyword>
<feature type="transmembrane region" description="Helical" evidence="1">
    <location>
        <begin position="79"/>
        <end position="101"/>
    </location>
</feature>
<evidence type="ECO:0000256" key="1">
    <source>
        <dbReference type="SAM" id="Phobius"/>
    </source>
</evidence>
<reference evidence="2" key="1">
    <citation type="submission" date="2018-06" db="EMBL/GenBank/DDBJ databases">
        <authorList>
            <person name="Zhirakovskaya E."/>
        </authorList>
    </citation>
    <scope>NUCLEOTIDE SEQUENCE</scope>
</reference>
<evidence type="ECO:0008006" key="3">
    <source>
        <dbReference type="Google" id="ProtNLM"/>
    </source>
</evidence>
<dbReference type="AlphaFoldDB" id="A0A3B0Y9Z5"/>
<name>A0A3B0Y9Z5_9ZZZZ</name>
<sequence>MIEETAIVLEVRPQGVLLQTQRKSACQSCSVKSGCGTSVLAKAVGKRSSQFVVENTLGLHVGDQVVIAVDENALVQGSLLVYLLPLLFMMSAGLLAEWLFATEWVTIISTFSGLILSMTVVRLTFLNSHLKKSVQPHIVRCIS</sequence>
<dbReference type="InterPro" id="IPR026268">
    <property type="entry name" value="RseC"/>
</dbReference>
<feature type="transmembrane region" description="Helical" evidence="1">
    <location>
        <begin position="107"/>
        <end position="125"/>
    </location>
</feature>
<dbReference type="PANTHER" id="PTHR35867">
    <property type="entry name" value="PROTEIN RSEC"/>
    <property type="match status" value="1"/>
</dbReference>
<accession>A0A3B0Y9Z5</accession>
<proteinExistence type="predicted"/>
<dbReference type="Pfam" id="PF04246">
    <property type="entry name" value="RseC_MucC"/>
    <property type="match status" value="1"/>
</dbReference>
<dbReference type="EMBL" id="UOFI01000214">
    <property type="protein sequence ID" value="VAW71009.1"/>
    <property type="molecule type" value="Genomic_DNA"/>
</dbReference>
<gene>
    <name evidence="2" type="ORF">MNBD_GAMMA09-102</name>
</gene>
<keyword evidence="1" id="KW-0472">Membrane</keyword>
<organism evidence="2">
    <name type="scientific">hydrothermal vent metagenome</name>
    <dbReference type="NCBI Taxonomy" id="652676"/>
    <lineage>
        <taxon>unclassified sequences</taxon>
        <taxon>metagenomes</taxon>
        <taxon>ecological metagenomes</taxon>
    </lineage>
</organism>
<dbReference type="PANTHER" id="PTHR35867:SF1">
    <property type="entry name" value="PROTEIN RSEC"/>
    <property type="match status" value="1"/>
</dbReference>
<dbReference type="PIRSF" id="PIRSF004923">
    <property type="entry name" value="RseC"/>
    <property type="match status" value="1"/>
</dbReference>
<evidence type="ECO:0000313" key="2">
    <source>
        <dbReference type="EMBL" id="VAW71009.1"/>
    </source>
</evidence>